<proteinExistence type="predicted"/>
<evidence type="ECO:0000313" key="2">
    <source>
        <dbReference type="Proteomes" id="UP000033664"/>
    </source>
</evidence>
<dbReference type="GeneID" id="58229741"/>
<dbReference type="PATRIC" id="fig|151081.8.peg.3772"/>
<accession>A0A0F4PJS3</accession>
<dbReference type="OrthoDB" id="6295822at2"/>
<dbReference type="Proteomes" id="UP000033664">
    <property type="component" value="Unassembled WGS sequence"/>
</dbReference>
<name>A0A0F4PJS3_9GAMM</name>
<reference evidence="1 2" key="1">
    <citation type="journal article" date="2015" name="BMC Genomics">
        <title>Genome mining reveals unlocked bioactive potential of marine Gram-negative bacteria.</title>
        <authorList>
            <person name="Machado H."/>
            <person name="Sonnenschein E.C."/>
            <person name="Melchiorsen J."/>
            <person name="Gram L."/>
        </authorList>
    </citation>
    <scope>NUCLEOTIDE SEQUENCE [LARGE SCALE GENOMIC DNA]</scope>
    <source>
        <strain evidence="1 2">S3137</strain>
    </source>
</reference>
<dbReference type="RefSeq" id="WP_022943327.1">
    <property type="nucleotide sequence ID" value="NZ_CP023396.1"/>
</dbReference>
<keyword evidence="2" id="KW-1185">Reference proteome</keyword>
<protein>
    <submittedName>
        <fullName evidence="1">Uncharacterized protein</fullName>
    </submittedName>
</protein>
<evidence type="ECO:0000313" key="1">
    <source>
        <dbReference type="EMBL" id="KJY97081.1"/>
    </source>
</evidence>
<dbReference type="EMBL" id="JXXZ01000013">
    <property type="protein sequence ID" value="KJY97081.1"/>
    <property type="molecule type" value="Genomic_DNA"/>
</dbReference>
<dbReference type="AlphaFoldDB" id="A0A0F4PJS3"/>
<organism evidence="1 2">
    <name type="scientific">Pseudoalteromonas ruthenica</name>
    <dbReference type="NCBI Taxonomy" id="151081"/>
    <lineage>
        <taxon>Bacteria</taxon>
        <taxon>Pseudomonadati</taxon>
        <taxon>Pseudomonadota</taxon>
        <taxon>Gammaproteobacteria</taxon>
        <taxon>Alteromonadales</taxon>
        <taxon>Pseudoalteromonadaceae</taxon>
        <taxon>Pseudoalteromonas</taxon>
    </lineage>
</organism>
<sequence length="59" mass="7187">MENDDFLPEIPVDKKRQAYYRECIREFELLGYRDQFLREISEDLEAVERMQSDKPTSDQ</sequence>
<comment type="caution">
    <text evidence="1">The sequence shown here is derived from an EMBL/GenBank/DDBJ whole genome shotgun (WGS) entry which is preliminary data.</text>
</comment>
<gene>
    <name evidence="1" type="ORF">TW72_14675</name>
</gene>